<dbReference type="EMBL" id="RCYZ01000001">
    <property type="protein sequence ID" value="TPG71991.1"/>
    <property type="molecule type" value="Genomic_DNA"/>
</dbReference>
<comment type="caution">
    <text evidence="1">The sequence shown here is derived from an EMBL/GenBank/DDBJ whole genome shotgun (WGS) entry which is preliminary data.</text>
</comment>
<dbReference type="OrthoDB" id="882482at2"/>
<dbReference type="RefSeq" id="WP_140464606.1">
    <property type="nucleotide sequence ID" value="NZ_RCYZ01000001.1"/>
</dbReference>
<evidence type="ECO:0000313" key="1">
    <source>
        <dbReference type="EMBL" id="TPG71991.1"/>
    </source>
</evidence>
<gene>
    <name evidence="1" type="ORF">EAH73_01735</name>
</gene>
<protein>
    <submittedName>
        <fullName evidence="1">Uncharacterized protein</fullName>
    </submittedName>
</protein>
<name>A0A502HBV4_9BACT</name>
<organism evidence="1 2">
    <name type="scientific">Hymenobacter nivis</name>
    <dbReference type="NCBI Taxonomy" id="1850093"/>
    <lineage>
        <taxon>Bacteria</taxon>
        <taxon>Pseudomonadati</taxon>
        <taxon>Bacteroidota</taxon>
        <taxon>Cytophagia</taxon>
        <taxon>Cytophagales</taxon>
        <taxon>Hymenobacteraceae</taxon>
        <taxon>Hymenobacter</taxon>
    </lineage>
</organism>
<reference evidence="1 2" key="1">
    <citation type="journal article" date="2019" name="Environ. Microbiol.">
        <title>Species interactions and distinct microbial communities in high Arctic permafrost affected cryosols are associated with the CH4 and CO2 gas fluxes.</title>
        <authorList>
            <person name="Altshuler I."/>
            <person name="Hamel J."/>
            <person name="Turney S."/>
            <person name="Magnuson E."/>
            <person name="Levesque R."/>
            <person name="Greer C."/>
            <person name="Whyte L.G."/>
        </authorList>
    </citation>
    <scope>NUCLEOTIDE SEQUENCE [LARGE SCALE GENOMIC DNA]</scope>
    <source>
        <strain evidence="1 2">S9.2P</strain>
    </source>
</reference>
<dbReference type="AlphaFoldDB" id="A0A502HBV4"/>
<keyword evidence="2" id="KW-1185">Reference proteome</keyword>
<sequence length="199" mass="21445">METAAITAWLASDQPYAAGVAFYAAHGTNPTYQRLFSLGETPYSRQVLARELAALVGPQPVLAPVVPPPVASAPAPGPESPLLADLRQQRRECYDARSLSHAQLTAPRVGPTARLELAFRVLMLTDHITELTAQEAHVLAHGRLPGPVPTADVSDAGTLRQRLANLRSRRSKLRARPDRADALAAVDEEIALIQLKLQS</sequence>
<accession>A0A502HBV4</accession>
<dbReference type="Proteomes" id="UP000317646">
    <property type="component" value="Unassembled WGS sequence"/>
</dbReference>
<proteinExistence type="predicted"/>
<evidence type="ECO:0000313" key="2">
    <source>
        <dbReference type="Proteomes" id="UP000317646"/>
    </source>
</evidence>